<feature type="domain" description="Thioredoxin" evidence="1">
    <location>
        <begin position="1"/>
        <end position="112"/>
    </location>
</feature>
<dbReference type="PANTHER" id="PTHR45663:SF11">
    <property type="entry name" value="GEO12009P1"/>
    <property type="match status" value="1"/>
</dbReference>
<evidence type="ECO:0000313" key="2">
    <source>
        <dbReference type="EMBL" id="AEH61263.1"/>
    </source>
</evidence>
<dbReference type="KEGG" id="mzh:Mzhil_1419"/>
<evidence type="ECO:0000259" key="1">
    <source>
        <dbReference type="PROSITE" id="PS51352"/>
    </source>
</evidence>
<reference evidence="2 3" key="1">
    <citation type="submission" date="2010-07" db="EMBL/GenBank/DDBJ databases">
        <title>The complete genome of Methanosalsum zhilinae DSM 4017.</title>
        <authorList>
            <consortium name="US DOE Joint Genome Institute (JGI-PGF)"/>
            <person name="Lucas S."/>
            <person name="Copeland A."/>
            <person name="Lapidus A."/>
            <person name="Glavina del Rio T."/>
            <person name="Dalin E."/>
            <person name="Tice H."/>
            <person name="Bruce D."/>
            <person name="Goodwin L."/>
            <person name="Pitluck S."/>
            <person name="Kyrpides N."/>
            <person name="Mavromatis K."/>
            <person name="Ovchinnikova G."/>
            <person name="Daligault H."/>
            <person name="Detter J.C."/>
            <person name="Han C."/>
            <person name="Tapia R."/>
            <person name="Larimer F."/>
            <person name="Land M."/>
            <person name="Hauser L."/>
            <person name="Markowitz V."/>
            <person name="Cheng J.-F."/>
            <person name="Hugenholtz P."/>
            <person name="Woyke T."/>
            <person name="Wu D."/>
            <person name="Spring S."/>
            <person name="Schueler E."/>
            <person name="Brambilla E."/>
            <person name="Klenk H.-P."/>
            <person name="Eisen J.A."/>
        </authorList>
    </citation>
    <scope>NUCLEOTIDE SEQUENCE [LARGE SCALE GENOMIC DNA]</scope>
    <source>
        <strain evidence="3">DSM 4017 / NBRC 107636 / OCM 62 / WeN5</strain>
    </source>
</reference>
<dbReference type="CDD" id="cd02947">
    <property type="entry name" value="TRX_family"/>
    <property type="match status" value="1"/>
</dbReference>
<dbReference type="GO" id="GO:0015035">
    <property type="term" value="F:protein-disulfide reductase activity"/>
    <property type="evidence" value="ECO:0007669"/>
    <property type="project" value="TreeGrafter"/>
</dbReference>
<dbReference type="STRING" id="679901.Mzhil_1419"/>
<dbReference type="SUPFAM" id="SSF52833">
    <property type="entry name" value="Thioredoxin-like"/>
    <property type="match status" value="1"/>
</dbReference>
<dbReference type="GeneID" id="10823056"/>
<dbReference type="Pfam" id="PF00085">
    <property type="entry name" value="Thioredoxin"/>
    <property type="match status" value="1"/>
</dbReference>
<dbReference type="GO" id="GO:0005737">
    <property type="term" value="C:cytoplasm"/>
    <property type="evidence" value="ECO:0007669"/>
    <property type="project" value="TreeGrafter"/>
</dbReference>
<name>F7XNR2_METZD</name>
<dbReference type="Gene3D" id="3.40.30.10">
    <property type="entry name" value="Glutaredoxin"/>
    <property type="match status" value="1"/>
</dbReference>
<dbReference type="HOGENOM" id="CLU_090389_10_2_2"/>
<dbReference type="EMBL" id="CP002101">
    <property type="protein sequence ID" value="AEH61263.1"/>
    <property type="molecule type" value="Genomic_DNA"/>
</dbReference>
<gene>
    <name evidence="2" type="ordered locus">Mzhil_1419</name>
</gene>
<dbReference type="AlphaFoldDB" id="F7XNR2"/>
<dbReference type="PROSITE" id="PS51352">
    <property type="entry name" value="THIOREDOXIN_2"/>
    <property type="match status" value="1"/>
</dbReference>
<protein>
    <submittedName>
        <fullName evidence="2">Thioredoxin domain protein</fullName>
    </submittedName>
</protein>
<keyword evidence="3" id="KW-1185">Reference proteome</keyword>
<dbReference type="InterPro" id="IPR036249">
    <property type="entry name" value="Thioredoxin-like_sf"/>
</dbReference>
<evidence type="ECO:0000313" key="3">
    <source>
        <dbReference type="Proteomes" id="UP000006622"/>
    </source>
</evidence>
<dbReference type="Proteomes" id="UP000006622">
    <property type="component" value="Chromosome"/>
</dbReference>
<dbReference type="InterPro" id="IPR013766">
    <property type="entry name" value="Thioredoxin_domain"/>
</dbReference>
<proteinExistence type="predicted"/>
<sequence>MTNTNNDVIEVDDSTWEQIVEKEDMPVVVFFYQPECPHCSLIYPHFRKYAQKYSKSCKFIRIDIVSNQWTASRYEILATPTFKFFCQGNPIKEEVGVVDPQHLEESIESFIKYGKECSSKRTVVFSEISPYE</sequence>
<dbReference type="RefSeq" id="WP_013898700.1">
    <property type="nucleotide sequence ID" value="NC_015676.1"/>
</dbReference>
<organism evidence="2 3">
    <name type="scientific">Methanosalsum zhilinae (strain DSM 4017 / NBRC 107636 / OCM 62 / WeN5)</name>
    <name type="common">Methanohalophilus zhilinae</name>
    <dbReference type="NCBI Taxonomy" id="679901"/>
    <lineage>
        <taxon>Archaea</taxon>
        <taxon>Methanobacteriati</taxon>
        <taxon>Methanobacteriota</taxon>
        <taxon>Stenosarchaea group</taxon>
        <taxon>Methanomicrobia</taxon>
        <taxon>Methanosarcinales</taxon>
        <taxon>Methanosarcinaceae</taxon>
        <taxon>Methanosalsum</taxon>
    </lineage>
</organism>
<dbReference type="PANTHER" id="PTHR45663">
    <property type="entry name" value="GEO12009P1"/>
    <property type="match status" value="1"/>
</dbReference>
<dbReference type="OrthoDB" id="35385at2157"/>
<accession>F7XNR2</accession>